<proteinExistence type="predicted"/>
<accession>A0ABD1LUQ5</accession>
<evidence type="ECO:0000313" key="2">
    <source>
        <dbReference type="Proteomes" id="UP001603857"/>
    </source>
</evidence>
<evidence type="ECO:0000313" key="1">
    <source>
        <dbReference type="EMBL" id="KAL2327267.1"/>
    </source>
</evidence>
<dbReference type="EMBL" id="JBGMDY010000007">
    <property type="protein sequence ID" value="KAL2327267.1"/>
    <property type="molecule type" value="Genomic_DNA"/>
</dbReference>
<comment type="caution">
    <text evidence="1">The sequence shown here is derived from an EMBL/GenBank/DDBJ whole genome shotgun (WGS) entry which is preliminary data.</text>
</comment>
<reference evidence="1 2" key="1">
    <citation type="submission" date="2024-08" db="EMBL/GenBank/DDBJ databases">
        <title>Insights into the chromosomal genome structure of Flemingia macrophylla.</title>
        <authorList>
            <person name="Ding Y."/>
            <person name="Zhao Y."/>
            <person name="Bi W."/>
            <person name="Wu M."/>
            <person name="Zhao G."/>
            <person name="Gong Y."/>
            <person name="Li W."/>
            <person name="Zhang P."/>
        </authorList>
    </citation>
    <scope>NUCLEOTIDE SEQUENCE [LARGE SCALE GENOMIC DNA]</scope>
    <source>
        <strain evidence="1">DYQJB</strain>
        <tissue evidence="1">Leaf</tissue>
    </source>
</reference>
<protein>
    <submittedName>
        <fullName evidence="1">Uncharacterized protein</fullName>
    </submittedName>
</protein>
<name>A0ABD1LUQ5_9FABA</name>
<dbReference type="AlphaFoldDB" id="A0ABD1LUQ5"/>
<sequence length="53" mass="5879">MYTLSIGFLTFSNDSFDTSTPAIAHKLVIRDGNINAPPVRFAHVFPHPHQVCP</sequence>
<organism evidence="1 2">
    <name type="scientific">Flemingia macrophylla</name>
    <dbReference type="NCBI Taxonomy" id="520843"/>
    <lineage>
        <taxon>Eukaryota</taxon>
        <taxon>Viridiplantae</taxon>
        <taxon>Streptophyta</taxon>
        <taxon>Embryophyta</taxon>
        <taxon>Tracheophyta</taxon>
        <taxon>Spermatophyta</taxon>
        <taxon>Magnoliopsida</taxon>
        <taxon>eudicotyledons</taxon>
        <taxon>Gunneridae</taxon>
        <taxon>Pentapetalae</taxon>
        <taxon>rosids</taxon>
        <taxon>fabids</taxon>
        <taxon>Fabales</taxon>
        <taxon>Fabaceae</taxon>
        <taxon>Papilionoideae</taxon>
        <taxon>50 kb inversion clade</taxon>
        <taxon>NPAAA clade</taxon>
        <taxon>indigoferoid/millettioid clade</taxon>
        <taxon>Phaseoleae</taxon>
        <taxon>Flemingia</taxon>
    </lineage>
</organism>
<gene>
    <name evidence="1" type="ORF">Fmac_020694</name>
</gene>
<dbReference type="Proteomes" id="UP001603857">
    <property type="component" value="Unassembled WGS sequence"/>
</dbReference>
<keyword evidence="2" id="KW-1185">Reference proteome</keyword>